<name>A0AAE1F7G4_PETCI</name>
<feature type="compositionally biased region" description="Polar residues" evidence="1">
    <location>
        <begin position="48"/>
        <end position="59"/>
    </location>
</feature>
<evidence type="ECO:0000313" key="2">
    <source>
        <dbReference type="EMBL" id="KAK3869024.1"/>
    </source>
</evidence>
<dbReference type="Proteomes" id="UP001286313">
    <property type="component" value="Unassembled WGS sequence"/>
</dbReference>
<evidence type="ECO:0000313" key="3">
    <source>
        <dbReference type="Proteomes" id="UP001286313"/>
    </source>
</evidence>
<dbReference type="AlphaFoldDB" id="A0AAE1F7G4"/>
<keyword evidence="3" id="KW-1185">Reference proteome</keyword>
<feature type="compositionally biased region" description="Basic and acidic residues" evidence="1">
    <location>
        <begin position="124"/>
        <end position="133"/>
    </location>
</feature>
<organism evidence="2 3">
    <name type="scientific">Petrolisthes cinctipes</name>
    <name type="common">Flat porcelain crab</name>
    <dbReference type="NCBI Taxonomy" id="88211"/>
    <lineage>
        <taxon>Eukaryota</taxon>
        <taxon>Metazoa</taxon>
        <taxon>Ecdysozoa</taxon>
        <taxon>Arthropoda</taxon>
        <taxon>Crustacea</taxon>
        <taxon>Multicrustacea</taxon>
        <taxon>Malacostraca</taxon>
        <taxon>Eumalacostraca</taxon>
        <taxon>Eucarida</taxon>
        <taxon>Decapoda</taxon>
        <taxon>Pleocyemata</taxon>
        <taxon>Anomura</taxon>
        <taxon>Galatheoidea</taxon>
        <taxon>Porcellanidae</taxon>
        <taxon>Petrolisthes</taxon>
    </lineage>
</organism>
<comment type="caution">
    <text evidence="2">The sequence shown here is derived from an EMBL/GenBank/DDBJ whole genome shotgun (WGS) entry which is preliminary data.</text>
</comment>
<protein>
    <submittedName>
        <fullName evidence="2">Uncharacterized protein</fullName>
    </submittedName>
</protein>
<feature type="region of interest" description="Disordered" evidence="1">
    <location>
        <begin position="1"/>
        <end position="133"/>
    </location>
</feature>
<reference evidence="2" key="1">
    <citation type="submission" date="2023-10" db="EMBL/GenBank/DDBJ databases">
        <title>Genome assemblies of two species of porcelain crab, Petrolisthes cinctipes and Petrolisthes manimaculis (Anomura: Porcellanidae).</title>
        <authorList>
            <person name="Angst P."/>
        </authorList>
    </citation>
    <scope>NUCLEOTIDE SEQUENCE</scope>
    <source>
        <strain evidence="2">PB745_01</strain>
        <tissue evidence="2">Gill</tissue>
    </source>
</reference>
<sequence>MKDHSSPSKEGKQLPPSKGEPMSDARPDNLFETVNGSREASPIKSHPVSPSKSLASPDTSSRGGSPVKSSSSRPDSPVKSSGFGPESPLKTDESVPTSPERGLPQSQTLSPERPPRKIKTSLKSPEDSVDKVL</sequence>
<evidence type="ECO:0000256" key="1">
    <source>
        <dbReference type="SAM" id="MobiDB-lite"/>
    </source>
</evidence>
<gene>
    <name evidence="2" type="ORF">Pcinc_025634</name>
</gene>
<feature type="compositionally biased region" description="Basic and acidic residues" evidence="1">
    <location>
        <begin position="1"/>
        <end position="12"/>
    </location>
</feature>
<dbReference type="EMBL" id="JAWQEG010002905">
    <property type="protein sequence ID" value="KAK3869024.1"/>
    <property type="molecule type" value="Genomic_DNA"/>
</dbReference>
<proteinExistence type="predicted"/>
<accession>A0AAE1F7G4</accession>
<feature type="compositionally biased region" description="Low complexity" evidence="1">
    <location>
        <begin position="60"/>
        <end position="82"/>
    </location>
</feature>